<dbReference type="RefSeq" id="WP_304178306.1">
    <property type="nucleotide sequence ID" value="NZ_DRGM01000007.1"/>
</dbReference>
<evidence type="ECO:0000256" key="3">
    <source>
        <dbReference type="ARBA" id="ARBA00022448"/>
    </source>
</evidence>
<dbReference type="FunFam" id="1.20.58.340:FF:000012">
    <property type="entry name" value="Magnesium transport protein CorA"/>
    <property type="match status" value="1"/>
</dbReference>
<dbReference type="InterPro" id="IPR002523">
    <property type="entry name" value="MgTranspt_CorA/ZnTranspt_ZntB"/>
</dbReference>
<sequence length="399" mass="46525">MKRIKKTIKGQAAKEQLVASLLDPTFDLSRTNSVNKQNHQIEPGELPGIEHIADALEPPIPGAVPITCTDYSPTRIETNEITNLDEFLSKPMPKWVKVRWFNVSTIHPYIISLFQQHFAFHTLIAEDVLHIPQRPRIEFFDDHLFVVLRMLKPSKHNSDDTLINSVPDIEQVSIFVYDKVLISFQEAPDDVWQPIRDHLQNENRRIRKNGSGYLLYTLLDAVVDYCFPVLEKYGDILEDLELLTLESPSPPVLHRIYCIKRELILLRRIIWPLREVVDHLYREEGGRIDETTRPYLRDVYEHTIQIVEIVESYREIASGLTDLYMSAISNRMNEIMKMLTIMASVFIPLTFIAGVYGMNFQFMPELTWRWGYPLIWAVFIMITIGLLIFFRRKGWLGNS</sequence>
<accession>A0A7V1GD59</accession>
<dbReference type="Gene3D" id="1.20.58.340">
    <property type="entry name" value="Magnesium transport protein CorA, transmembrane region"/>
    <property type="match status" value="2"/>
</dbReference>
<evidence type="ECO:0000256" key="1">
    <source>
        <dbReference type="ARBA" id="ARBA00004651"/>
    </source>
</evidence>
<feature type="transmembrane region" description="Helical" evidence="8">
    <location>
        <begin position="370"/>
        <end position="390"/>
    </location>
</feature>
<organism evidence="9">
    <name type="scientific">Pseudoalteromonas prydzensis</name>
    <dbReference type="NCBI Taxonomy" id="182141"/>
    <lineage>
        <taxon>Bacteria</taxon>
        <taxon>Pseudomonadati</taxon>
        <taxon>Pseudomonadota</taxon>
        <taxon>Gammaproteobacteria</taxon>
        <taxon>Alteromonadales</taxon>
        <taxon>Pseudoalteromonadaceae</taxon>
        <taxon>Pseudoalteromonas</taxon>
    </lineage>
</organism>
<dbReference type="GO" id="GO:0005886">
    <property type="term" value="C:plasma membrane"/>
    <property type="evidence" value="ECO:0007669"/>
    <property type="project" value="UniProtKB-SubCell"/>
</dbReference>
<dbReference type="GO" id="GO:0015095">
    <property type="term" value="F:magnesium ion transmembrane transporter activity"/>
    <property type="evidence" value="ECO:0007669"/>
    <property type="project" value="UniProtKB-UniRule"/>
</dbReference>
<keyword evidence="8" id="KW-0460">Magnesium</keyword>
<dbReference type="GO" id="GO:0050897">
    <property type="term" value="F:cobalt ion binding"/>
    <property type="evidence" value="ECO:0007669"/>
    <property type="project" value="TreeGrafter"/>
</dbReference>
<gene>
    <name evidence="8 9" type="primary">corA</name>
    <name evidence="9" type="ORF">ENH88_00385</name>
</gene>
<dbReference type="SUPFAM" id="SSF144083">
    <property type="entry name" value="Magnesium transport protein CorA, transmembrane region"/>
    <property type="match status" value="1"/>
</dbReference>
<dbReference type="Gene3D" id="3.30.460.20">
    <property type="entry name" value="CorA soluble domain-like"/>
    <property type="match status" value="1"/>
</dbReference>
<dbReference type="InterPro" id="IPR045861">
    <property type="entry name" value="CorA_cytoplasmic_dom"/>
</dbReference>
<reference evidence="9" key="1">
    <citation type="journal article" date="2020" name="mSystems">
        <title>Genome- and Community-Level Interaction Insights into Carbon Utilization and Element Cycling Functions of Hydrothermarchaeota in Hydrothermal Sediment.</title>
        <authorList>
            <person name="Zhou Z."/>
            <person name="Liu Y."/>
            <person name="Xu W."/>
            <person name="Pan J."/>
            <person name="Luo Z.H."/>
            <person name="Li M."/>
        </authorList>
    </citation>
    <scope>NUCLEOTIDE SEQUENCE [LARGE SCALE GENOMIC DNA]</scope>
    <source>
        <strain evidence="9">HyVt-346</strain>
    </source>
</reference>
<dbReference type="PANTHER" id="PTHR46494">
    <property type="entry name" value="CORA FAMILY METAL ION TRANSPORTER (EUROFUNG)"/>
    <property type="match status" value="1"/>
</dbReference>
<dbReference type="Proteomes" id="UP000886188">
    <property type="component" value="Unassembled WGS sequence"/>
</dbReference>
<dbReference type="InterPro" id="IPR004488">
    <property type="entry name" value="Mg/Co-transport_prot_CorA"/>
</dbReference>
<comment type="similarity">
    <text evidence="2 8">Belongs to the CorA metal ion transporter (MIT) (TC 1.A.35) family.</text>
</comment>
<dbReference type="GO" id="GO:0000287">
    <property type="term" value="F:magnesium ion binding"/>
    <property type="evidence" value="ECO:0007669"/>
    <property type="project" value="TreeGrafter"/>
</dbReference>
<dbReference type="CDD" id="cd12828">
    <property type="entry name" value="TmCorA-like_1"/>
    <property type="match status" value="1"/>
</dbReference>
<comment type="function">
    <text evidence="8">Mediates influx of magnesium ions.</text>
</comment>
<proteinExistence type="inferred from homology"/>
<evidence type="ECO:0000256" key="7">
    <source>
        <dbReference type="ARBA" id="ARBA00023136"/>
    </source>
</evidence>
<dbReference type="AlphaFoldDB" id="A0A7V1GD59"/>
<evidence type="ECO:0000256" key="6">
    <source>
        <dbReference type="ARBA" id="ARBA00022989"/>
    </source>
</evidence>
<dbReference type="SUPFAM" id="SSF143865">
    <property type="entry name" value="CorA soluble domain-like"/>
    <property type="match status" value="1"/>
</dbReference>
<dbReference type="Pfam" id="PF01544">
    <property type="entry name" value="CorA"/>
    <property type="match status" value="1"/>
</dbReference>
<evidence type="ECO:0000256" key="2">
    <source>
        <dbReference type="ARBA" id="ARBA00009765"/>
    </source>
</evidence>
<dbReference type="EMBL" id="DRGM01000007">
    <property type="protein sequence ID" value="HEA14917.1"/>
    <property type="molecule type" value="Genomic_DNA"/>
</dbReference>
<feature type="transmembrane region" description="Helical" evidence="8">
    <location>
        <begin position="338"/>
        <end position="358"/>
    </location>
</feature>
<evidence type="ECO:0000256" key="8">
    <source>
        <dbReference type="RuleBase" id="RU362010"/>
    </source>
</evidence>
<keyword evidence="8" id="KW-0406">Ion transport</keyword>
<keyword evidence="6 8" id="KW-1133">Transmembrane helix</keyword>
<dbReference type="NCBIfam" id="TIGR00383">
    <property type="entry name" value="corA"/>
    <property type="match status" value="1"/>
</dbReference>
<evidence type="ECO:0000256" key="4">
    <source>
        <dbReference type="ARBA" id="ARBA00022475"/>
    </source>
</evidence>
<name>A0A7V1GD59_9GAMM</name>
<dbReference type="PANTHER" id="PTHR46494:SF1">
    <property type="entry name" value="CORA FAMILY METAL ION TRANSPORTER (EUROFUNG)"/>
    <property type="match status" value="1"/>
</dbReference>
<evidence type="ECO:0000313" key="9">
    <source>
        <dbReference type="EMBL" id="HEA14917.1"/>
    </source>
</evidence>
<protein>
    <recommendedName>
        <fullName evidence="8">Magnesium transport protein CorA</fullName>
    </recommendedName>
</protein>
<dbReference type="InterPro" id="IPR045863">
    <property type="entry name" value="CorA_TM1_TM2"/>
</dbReference>
<comment type="caution">
    <text evidence="9">The sequence shown here is derived from an EMBL/GenBank/DDBJ whole genome shotgun (WGS) entry which is preliminary data.</text>
</comment>
<keyword evidence="4 8" id="KW-1003">Cell membrane</keyword>
<keyword evidence="3 8" id="KW-0813">Transport</keyword>
<comment type="subcellular location">
    <subcellularLocation>
        <location evidence="1">Cell membrane</location>
        <topology evidence="1">Multi-pass membrane protein</topology>
    </subcellularLocation>
    <subcellularLocation>
        <location evidence="8">Membrane</location>
        <topology evidence="8">Multi-pass membrane protein</topology>
    </subcellularLocation>
</comment>
<dbReference type="GO" id="GO:0015087">
    <property type="term" value="F:cobalt ion transmembrane transporter activity"/>
    <property type="evidence" value="ECO:0007669"/>
    <property type="project" value="UniProtKB-UniRule"/>
</dbReference>
<keyword evidence="5 8" id="KW-0812">Transmembrane</keyword>
<keyword evidence="7 8" id="KW-0472">Membrane</keyword>
<evidence type="ECO:0000256" key="5">
    <source>
        <dbReference type="ARBA" id="ARBA00022692"/>
    </source>
</evidence>